<protein>
    <submittedName>
        <fullName evidence="2">MarR family transcriptional regulator</fullName>
    </submittedName>
</protein>
<dbReference type="Pfam" id="PF12802">
    <property type="entry name" value="MarR_2"/>
    <property type="match status" value="1"/>
</dbReference>
<dbReference type="InterPro" id="IPR000835">
    <property type="entry name" value="HTH_MarR-typ"/>
</dbReference>
<evidence type="ECO:0000313" key="3">
    <source>
        <dbReference type="Proteomes" id="UP000440096"/>
    </source>
</evidence>
<dbReference type="OrthoDB" id="3254910at2"/>
<dbReference type="RefSeq" id="WP_154757996.1">
    <property type="nucleotide sequence ID" value="NZ_WMBA01000026.1"/>
</dbReference>
<dbReference type="PANTHER" id="PTHR33164:SF99">
    <property type="entry name" value="MARR FAMILY REGULATORY PROTEIN"/>
    <property type="match status" value="1"/>
</dbReference>
<dbReference type="EMBL" id="WMBA01000026">
    <property type="protein sequence ID" value="MTD55801.1"/>
    <property type="molecule type" value="Genomic_DNA"/>
</dbReference>
<feature type="domain" description="HTH marR-type" evidence="1">
    <location>
        <begin position="9"/>
        <end position="145"/>
    </location>
</feature>
<dbReference type="SMART" id="SM00347">
    <property type="entry name" value="HTH_MARR"/>
    <property type="match status" value="1"/>
</dbReference>
<dbReference type="Proteomes" id="UP000440096">
    <property type="component" value="Unassembled WGS sequence"/>
</dbReference>
<accession>A0A6N7Z587</accession>
<organism evidence="2 3">
    <name type="scientific">Amycolatopsis pithecellobii</name>
    <dbReference type="NCBI Taxonomy" id="664692"/>
    <lineage>
        <taxon>Bacteria</taxon>
        <taxon>Bacillati</taxon>
        <taxon>Actinomycetota</taxon>
        <taxon>Actinomycetes</taxon>
        <taxon>Pseudonocardiales</taxon>
        <taxon>Pseudonocardiaceae</taxon>
        <taxon>Amycolatopsis</taxon>
    </lineage>
</organism>
<sequence length="151" mass="16299">MTDPLTPDEALLMETLGRLVHALPRVLEDDMIRANGVSMTEFAALATLCRAPGQQLRMSELAAATGLTPSRITRVVDTLRAHGLVTKERHDTDARGTIAVLTAAGRERFKTADPAYLAIARRRILDHIPADALPVVADVLRDLTEATIAPA</sequence>
<dbReference type="PROSITE" id="PS50995">
    <property type="entry name" value="HTH_MARR_2"/>
    <property type="match status" value="1"/>
</dbReference>
<dbReference type="SUPFAM" id="SSF46785">
    <property type="entry name" value="Winged helix' DNA-binding domain"/>
    <property type="match status" value="1"/>
</dbReference>
<proteinExistence type="predicted"/>
<name>A0A6N7Z587_9PSEU</name>
<reference evidence="2 3" key="1">
    <citation type="submission" date="2019-11" db="EMBL/GenBank/DDBJ databases">
        <title>Draft genome of Amycolatopsis RM579.</title>
        <authorList>
            <person name="Duangmal K."/>
            <person name="Mingma R."/>
        </authorList>
    </citation>
    <scope>NUCLEOTIDE SEQUENCE [LARGE SCALE GENOMIC DNA]</scope>
    <source>
        <strain evidence="2 3">RM579</strain>
    </source>
</reference>
<evidence type="ECO:0000313" key="2">
    <source>
        <dbReference type="EMBL" id="MTD55801.1"/>
    </source>
</evidence>
<dbReference type="Gene3D" id="1.10.10.10">
    <property type="entry name" value="Winged helix-like DNA-binding domain superfamily/Winged helix DNA-binding domain"/>
    <property type="match status" value="1"/>
</dbReference>
<dbReference type="InterPro" id="IPR039422">
    <property type="entry name" value="MarR/SlyA-like"/>
</dbReference>
<comment type="caution">
    <text evidence="2">The sequence shown here is derived from an EMBL/GenBank/DDBJ whole genome shotgun (WGS) entry which is preliminary data.</text>
</comment>
<dbReference type="InterPro" id="IPR036390">
    <property type="entry name" value="WH_DNA-bd_sf"/>
</dbReference>
<evidence type="ECO:0000259" key="1">
    <source>
        <dbReference type="PROSITE" id="PS50995"/>
    </source>
</evidence>
<dbReference type="GO" id="GO:0006950">
    <property type="term" value="P:response to stress"/>
    <property type="evidence" value="ECO:0007669"/>
    <property type="project" value="TreeGrafter"/>
</dbReference>
<dbReference type="GO" id="GO:0003700">
    <property type="term" value="F:DNA-binding transcription factor activity"/>
    <property type="evidence" value="ECO:0007669"/>
    <property type="project" value="InterPro"/>
</dbReference>
<dbReference type="AlphaFoldDB" id="A0A6N7Z587"/>
<keyword evidence="3" id="KW-1185">Reference proteome</keyword>
<gene>
    <name evidence="2" type="ORF">GKO32_17730</name>
</gene>
<dbReference type="PANTHER" id="PTHR33164">
    <property type="entry name" value="TRANSCRIPTIONAL REGULATOR, MARR FAMILY"/>
    <property type="match status" value="1"/>
</dbReference>
<dbReference type="InterPro" id="IPR036388">
    <property type="entry name" value="WH-like_DNA-bd_sf"/>
</dbReference>